<reference evidence="1" key="1">
    <citation type="journal article" date="2020" name="Nature">
        <title>Giant virus diversity and host interactions through global metagenomics.</title>
        <authorList>
            <person name="Schulz F."/>
            <person name="Roux S."/>
            <person name="Paez-Espino D."/>
            <person name="Jungbluth S."/>
            <person name="Walsh D.A."/>
            <person name="Denef V.J."/>
            <person name="McMahon K.D."/>
            <person name="Konstantinidis K.T."/>
            <person name="Eloe-Fadrosh E.A."/>
            <person name="Kyrpides N.C."/>
            <person name="Woyke T."/>
        </authorList>
    </citation>
    <scope>NUCLEOTIDE SEQUENCE</scope>
    <source>
        <strain evidence="1">GVMAG-M-3300023179-2</strain>
    </source>
</reference>
<sequence>MDTLTQYVIYEKISNDNNVLNIKIRYLCNDINDAKKINTLKEIIPNIFMDETTLIKEVKLEIPPFII</sequence>
<evidence type="ECO:0000313" key="1">
    <source>
        <dbReference type="EMBL" id="QHT27241.1"/>
    </source>
</evidence>
<protein>
    <submittedName>
        <fullName evidence="1">Uncharacterized protein</fullName>
    </submittedName>
</protein>
<dbReference type="EMBL" id="MN739819">
    <property type="protein sequence ID" value="QHT27241.1"/>
    <property type="molecule type" value="Genomic_DNA"/>
</dbReference>
<organism evidence="1">
    <name type="scientific">viral metagenome</name>
    <dbReference type="NCBI Taxonomy" id="1070528"/>
    <lineage>
        <taxon>unclassified sequences</taxon>
        <taxon>metagenomes</taxon>
        <taxon>organismal metagenomes</taxon>
    </lineage>
</organism>
<accession>A0A6C0EF81</accession>
<proteinExistence type="predicted"/>
<name>A0A6C0EF81_9ZZZZ</name>
<dbReference type="AlphaFoldDB" id="A0A6C0EF81"/>